<proteinExistence type="predicted"/>
<dbReference type="Proteomes" id="UP000242560">
    <property type="component" value="Unassembled WGS sequence"/>
</dbReference>
<keyword evidence="2" id="KW-1185">Reference proteome</keyword>
<protein>
    <submittedName>
        <fullName evidence="1">Uncharacterized protein</fullName>
    </submittedName>
</protein>
<evidence type="ECO:0000313" key="1">
    <source>
        <dbReference type="EMBL" id="SFI61202.1"/>
    </source>
</evidence>
<gene>
    <name evidence="1" type="ORF">SAMN05421638_0259</name>
</gene>
<dbReference type="EMBL" id="FORQ01000001">
    <property type="protein sequence ID" value="SFI61202.1"/>
    <property type="molecule type" value="Genomic_DNA"/>
</dbReference>
<evidence type="ECO:0000313" key="2">
    <source>
        <dbReference type="Proteomes" id="UP000242560"/>
    </source>
</evidence>
<name>A0A1I3JLQ2_9FLAO</name>
<dbReference type="RefSeq" id="WP_089817942.1">
    <property type="nucleotide sequence ID" value="NZ_FORQ01000001.1"/>
</dbReference>
<dbReference type="AlphaFoldDB" id="A0A1I3JLQ2"/>
<accession>A0A1I3JLQ2</accession>
<organism evidence="1 2">
    <name type="scientific">Kaistella treverensis</name>
    <dbReference type="NCBI Taxonomy" id="631455"/>
    <lineage>
        <taxon>Bacteria</taxon>
        <taxon>Pseudomonadati</taxon>
        <taxon>Bacteroidota</taxon>
        <taxon>Flavobacteriia</taxon>
        <taxon>Flavobacteriales</taxon>
        <taxon>Weeksellaceae</taxon>
        <taxon>Chryseobacterium group</taxon>
        <taxon>Kaistella</taxon>
    </lineage>
</organism>
<sequence length="148" mass="17203">MPHRFQDQNHRLSHFQDHVDVVCRGCGKNATATADHDKKEARMYCLQCGYSKTVSTSVEVAGIRGDLQIAAHEYFGAKLWFAAPFKSEEFFAFNREHLDYLEAYISATLREHTERSHFTLLEKLPRFYHEAKNREALLKLIAKLKTKK</sequence>
<reference evidence="2" key="1">
    <citation type="submission" date="2016-10" db="EMBL/GenBank/DDBJ databases">
        <authorList>
            <person name="Varghese N."/>
            <person name="Submissions S."/>
        </authorList>
    </citation>
    <scope>NUCLEOTIDE SEQUENCE [LARGE SCALE GENOMIC DNA]</scope>
    <source>
        <strain evidence="2">DSM 22251</strain>
    </source>
</reference>